<evidence type="ECO:0000256" key="2">
    <source>
        <dbReference type="ARBA" id="ARBA00022603"/>
    </source>
</evidence>
<keyword evidence="3 5" id="KW-0808">Transferase</keyword>
<gene>
    <name evidence="5" type="ORF">D7322_27555</name>
</gene>
<proteinExistence type="predicted"/>
<keyword evidence="6" id="KW-1185">Reference proteome</keyword>
<organism evidence="5 6">
    <name type="scientific">Sphingobacterium puteale</name>
    <dbReference type="NCBI Taxonomy" id="2420510"/>
    <lineage>
        <taxon>Bacteria</taxon>
        <taxon>Pseudomonadati</taxon>
        <taxon>Bacteroidota</taxon>
        <taxon>Sphingobacteriia</taxon>
        <taxon>Sphingobacteriales</taxon>
        <taxon>Sphingobacteriaceae</taxon>
        <taxon>Sphingobacterium</taxon>
    </lineage>
</organism>
<dbReference type="OrthoDB" id="9778208at2"/>
<dbReference type="PANTHER" id="PTHR32183:SF11">
    <property type="entry name" value="THIOL METHYLTRANSFERASE 2-RELATED"/>
    <property type="match status" value="1"/>
</dbReference>
<dbReference type="Proteomes" id="UP000282423">
    <property type="component" value="Unassembled WGS sequence"/>
</dbReference>
<dbReference type="GO" id="GO:0008757">
    <property type="term" value="F:S-adenosylmethionine-dependent methyltransferase activity"/>
    <property type="evidence" value="ECO:0007669"/>
    <property type="project" value="InterPro"/>
</dbReference>
<comment type="caution">
    <text evidence="5">The sequence shown here is derived from an EMBL/GenBank/DDBJ whole genome shotgun (WGS) entry which is preliminary data.</text>
</comment>
<dbReference type="GO" id="GO:0032259">
    <property type="term" value="P:methylation"/>
    <property type="evidence" value="ECO:0007669"/>
    <property type="project" value="UniProtKB-KW"/>
</dbReference>
<evidence type="ECO:0000313" key="6">
    <source>
        <dbReference type="Proteomes" id="UP000282423"/>
    </source>
</evidence>
<dbReference type="PANTHER" id="PTHR32183">
    <property type="match status" value="1"/>
</dbReference>
<dbReference type="CDD" id="cd02440">
    <property type="entry name" value="AdoMet_MTases"/>
    <property type="match status" value="1"/>
</dbReference>
<dbReference type="AlphaFoldDB" id="A0A420VPX9"/>
<name>A0A420VPX9_9SPHI</name>
<sequence length="202" mass="22952">MDILDLDKEYWDNRYKNRETGWDIGYASPALIEYAETVIPKDASILIPGCGNAYEAKALLDKGFKNITLLDIAPTLVNQVQKEFGETAQIRIICEDFFDHGEKYNYILEQTFFCALDPILREEYSNKMADLLHPHGILAGLLFNRAFESAGPPFGGNKTEYQLLFQVGFDILIMETCLNSIPQRQGSELFIELRQKKTTSPA</sequence>
<evidence type="ECO:0000256" key="3">
    <source>
        <dbReference type="ARBA" id="ARBA00022679"/>
    </source>
</evidence>
<reference evidence="5 6" key="1">
    <citation type="submission" date="2018-10" db="EMBL/GenBank/DDBJ databases">
        <title>Sphingobacterium sp. M05W1-28.</title>
        <authorList>
            <person name="Cai H."/>
        </authorList>
    </citation>
    <scope>NUCLEOTIDE SEQUENCE [LARGE SCALE GENOMIC DNA]</scope>
    <source>
        <strain evidence="5 6">M05W1-28</strain>
    </source>
</reference>
<protein>
    <submittedName>
        <fullName evidence="5">Methyltransferase domain-containing protein</fullName>
    </submittedName>
</protein>
<dbReference type="RefSeq" id="WP_121127378.1">
    <property type="nucleotide sequence ID" value="NZ_RBWS01000033.1"/>
</dbReference>
<dbReference type="EMBL" id="RBWS01000033">
    <property type="protein sequence ID" value="RKO68376.1"/>
    <property type="molecule type" value="Genomic_DNA"/>
</dbReference>
<dbReference type="Pfam" id="PF05724">
    <property type="entry name" value="TPMT"/>
    <property type="match status" value="1"/>
</dbReference>
<dbReference type="InterPro" id="IPR029063">
    <property type="entry name" value="SAM-dependent_MTases_sf"/>
</dbReference>
<keyword evidence="2 5" id="KW-0489">Methyltransferase</keyword>
<keyword evidence="4" id="KW-0949">S-adenosyl-L-methionine</keyword>
<keyword evidence="1" id="KW-0597">Phosphoprotein</keyword>
<dbReference type="InterPro" id="IPR008854">
    <property type="entry name" value="TPMT"/>
</dbReference>
<evidence type="ECO:0000256" key="4">
    <source>
        <dbReference type="ARBA" id="ARBA00022691"/>
    </source>
</evidence>
<dbReference type="PROSITE" id="PS51585">
    <property type="entry name" value="SAM_MT_TPMT"/>
    <property type="match status" value="1"/>
</dbReference>
<evidence type="ECO:0000313" key="5">
    <source>
        <dbReference type="EMBL" id="RKO68376.1"/>
    </source>
</evidence>
<dbReference type="SUPFAM" id="SSF53335">
    <property type="entry name" value="S-adenosyl-L-methionine-dependent methyltransferases"/>
    <property type="match status" value="1"/>
</dbReference>
<evidence type="ECO:0000256" key="1">
    <source>
        <dbReference type="ARBA" id="ARBA00022553"/>
    </source>
</evidence>
<dbReference type="Gene3D" id="3.40.50.150">
    <property type="entry name" value="Vaccinia Virus protein VP39"/>
    <property type="match status" value="1"/>
</dbReference>
<accession>A0A420VPX9</accession>